<sequence>MSDIHDPHDPALTAQLMACHDDSPLLTALFDEHDVLRYANPAFQAAYDVEPDGQLNWAAIMRHNHVTRRGAMIETQDIEAWIASVLSRRGKTAFRAFEADLSDGRWIWMTETLQKQGWLLCVASDITALRQDSRALRQAHARALAAAQTDVLTALGNRRHGLLMLDQALLDVDHWPLCVALIDLDDFKQINDQLGHAAGDAALIHFARQLQATSRREDGCSRLGGDEFLLILPTAGQPQAEAIIQRLIERVNQARPLPEHPQMGYSCSVGLAQAQWGESSEVLLSRADAALYRAKQAGRNRYAVAD</sequence>
<dbReference type="EC" id="2.7.7.65" evidence="1"/>
<dbReference type="SMART" id="SM00267">
    <property type="entry name" value="GGDEF"/>
    <property type="match status" value="1"/>
</dbReference>
<dbReference type="InterPro" id="IPR029787">
    <property type="entry name" value="Nucleotide_cyclase"/>
</dbReference>
<dbReference type="RefSeq" id="WP_273596028.1">
    <property type="nucleotide sequence ID" value="NZ_JAQQXS010000005.1"/>
</dbReference>
<dbReference type="Gene3D" id="3.30.70.270">
    <property type="match status" value="1"/>
</dbReference>
<keyword evidence="5" id="KW-1185">Reference proteome</keyword>
<evidence type="ECO:0000256" key="1">
    <source>
        <dbReference type="ARBA" id="ARBA00012528"/>
    </source>
</evidence>
<dbReference type="Pfam" id="PF00990">
    <property type="entry name" value="GGDEF"/>
    <property type="match status" value="1"/>
</dbReference>
<comment type="catalytic activity">
    <reaction evidence="2">
        <text>2 GTP = 3',3'-c-di-GMP + 2 diphosphate</text>
        <dbReference type="Rhea" id="RHEA:24898"/>
        <dbReference type="ChEBI" id="CHEBI:33019"/>
        <dbReference type="ChEBI" id="CHEBI:37565"/>
        <dbReference type="ChEBI" id="CHEBI:58805"/>
        <dbReference type="EC" id="2.7.7.65"/>
    </reaction>
</comment>
<dbReference type="EMBL" id="JAQQXS010000005">
    <property type="protein sequence ID" value="MDC8784905.1"/>
    <property type="molecule type" value="Genomic_DNA"/>
</dbReference>
<evidence type="ECO:0000256" key="2">
    <source>
        <dbReference type="ARBA" id="ARBA00034247"/>
    </source>
</evidence>
<evidence type="ECO:0000259" key="3">
    <source>
        <dbReference type="PROSITE" id="PS50887"/>
    </source>
</evidence>
<accession>A0ABT5KPQ7</accession>
<organism evidence="4 5">
    <name type="scientific">Roseateles koreensis</name>
    <dbReference type="NCBI Taxonomy" id="2987526"/>
    <lineage>
        <taxon>Bacteria</taxon>
        <taxon>Pseudomonadati</taxon>
        <taxon>Pseudomonadota</taxon>
        <taxon>Betaproteobacteria</taxon>
        <taxon>Burkholderiales</taxon>
        <taxon>Sphaerotilaceae</taxon>
        <taxon>Roseateles</taxon>
    </lineage>
</organism>
<dbReference type="SUPFAM" id="SSF55073">
    <property type="entry name" value="Nucleotide cyclase"/>
    <property type="match status" value="1"/>
</dbReference>
<gene>
    <name evidence="4" type="ORF">PRZ01_06850</name>
</gene>
<dbReference type="Proteomes" id="UP001219862">
    <property type="component" value="Unassembled WGS sequence"/>
</dbReference>
<dbReference type="InterPro" id="IPR050469">
    <property type="entry name" value="Diguanylate_Cyclase"/>
</dbReference>
<dbReference type="NCBIfam" id="TIGR00254">
    <property type="entry name" value="GGDEF"/>
    <property type="match status" value="1"/>
</dbReference>
<evidence type="ECO:0000313" key="4">
    <source>
        <dbReference type="EMBL" id="MDC8784905.1"/>
    </source>
</evidence>
<feature type="domain" description="GGDEF" evidence="3">
    <location>
        <begin position="175"/>
        <end position="306"/>
    </location>
</feature>
<protein>
    <recommendedName>
        <fullName evidence="1">diguanylate cyclase</fullName>
        <ecNumber evidence="1">2.7.7.65</ecNumber>
    </recommendedName>
</protein>
<dbReference type="PANTHER" id="PTHR45138">
    <property type="entry name" value="REGULATORY COMPONENTS OF SENSORY TRANSDUCTION SYSTEM"/>
    <property type="match status" value="1"/>
</dbReference>
<name>A0ABT5KPQ7_9BURK</name>
<reference evidence="4 5" key="1">
    <citation type="submission" date="2022-10" db="EMBL/GenBank/DDBJ databases">
        <title>paucibacter sp. hw8 Genome sequencing.</title>
        <authorList>
            <person name="Park S."/>
        </authorList>
    </citation>
    <scope>NUCLEOTIDE SEQUENCE [LARGE SCALE GENOMIC DNA]</scope>
    <source>
        <strain evidence="5">hw8</strain>
    </source>
</reference>
<dbReference type="InterPro" id="IPR043128">
    <property type="entry name" value="Rev_trsase/Diguanyl_cyclase"/>
</dbReference>
<dbReference type="PROSITE" id="PS50887">
    <property type="entry name" value="GGDEF"/>
    <property type="match status" value="1"/>
</dbReference>
<evidence type="ECO:0000313" key="5">
    <source>
        <dbReference type="Proteomes" id="UP001219862"/>
    </source>
</evidence>
<dbReference type="CDD" id="cd01949">
    <property type="entry name" value="GGDEF"/>
    <property type="match status" value="1"/>
</dbReference>
<dbReference type="InterPro" id="IPR000160">
    <property type="entry name" value="GGDEF_dom"/>
</dbReference>
<proteinExistence type="predicted"/>
<dbReference type="PANTHER" id="PTHR45138:SF9">
    <property type="entry name" value="DIGUANYLATE CYCLASE DGCM-RELATED"/>
    <property type="match status" value="1"/>
</dbReference>
<comment type="caution">
    <text evidence="4">The sequence shown here is derived from an EMBL/GenBank/DDBJ whole genome shotgun (WGS) entry which is preliminary data.</text>
</comment>